<dbReference type="EMBL" id="BAVZ01000022">
    <property type="protein sequence ID" value="GAF10357.1"/>
    <property type="molecule type" value="Genomic_DNA"/>
</dbReference>
<comment type="caution">
    <text evidence="1">The sequence shown here is derived from an EMBL/GenBank/DDBJ whole genome shotgun (WGS) entry which is preliminary data.</text>
</comment>
<dbReference type="RefSeq" id="WP_036652676.1">
    <property type="nucleotide sequence ID" value="NZ_BAVZ01000022.1"/>
</dbReference>
<dbReference type="AlphaFoldDB" id="W7YPH9"/>
<name>W7YPH9_9BACL</name>
<dbReference type="eggNOG" id="COG4447">
    <property type="taxonomic scope" value="Bacteria"/>
</dbReference>
<dbReference type="STRING" id="1236976.JCM16418_4539"/>
<evidence type="ECO:0000313" key="2">
    <source>
        <dbReference type="Proteomes" id="UP000019364"/>
    </source>
</evidence>
<reference evidence="1 2" key="1">
    <citation type="journal article" date="2014" name="Genome Announc.">
        <title>Draft Genome Sequence of Paenibacillus pini JCM 16418T, Isolated from the Rhizosphere of Pine Tree.</title>
        <authorList>
            <person name="Yuki M."/>
            <person name="Oshima K."/>
            <person name="Suda W."/>
            <person name="Oshida Y."/>
            <person name="Kitamura K."/>
            <person name="Iida Y."/>
            <person name="Hattori M."/>
            <person name="Ohkuma M."/>
        </authorList>
    </citation>
    <scope>NUCLEOTIDE SEQUENCE [LARGE SCALE GENOMIC DNA]</scope>
    <source>
        <strain evidence="1 2">JCM 16418</strain>
    </source>
</reference>
<keyword evidence="2" id="KW-1185">Reference proteome</keyword>
<evidence type="ECO:0000313" key="1">
    <source>
        <dbReference type="EMBL" id="GAF10357.1"/>
    </source>
</evidence>
<dbReference type="Proteomes" id="UP000019364">
    <property type="component" value="Unassembled WGS sequence"/>
</dbReference>
<sequence>MKKNWIRFLVLLGLAIVVAYIIMKMENTTLEQTPSKQTIDYENSVNMKTKETDQGIGNSVENTDSEAVKSSASFMLNDHVQWRADYYAHGMFQQDMVLYQSEDGGDTWIKMGNSQEQGSTLPARGNHSGLFFLNRTTGWVTTSSPAEGDIGLYMTQDGGQTWTHQTPQVPMKFMREQFNTSLPFFTSSKFGIVVANNTSKNLLCYMTDNGGLDWYPIEQQLRGTYGDVKCEIYNSSSNGVSQWTFTYSDQTWTSVDGRAWIQ</sequence>
<proteinExistence type="predicted"/>
<protein>
    <recommendedName>
        <fullName evidence="3">Photosynthesis system II assembly factor Ycf48/Hcf136-like domain-containing protein</fullName>
    </recommendedName>
</protein>
<gene>
    <name evidence="1" type="ORF">JCM16418_4539</name>
</gene>
<dbReference type="SUPFAM" id="SSF110296">
    <property type="entry name" value="Oligoxyloglucan reducing end-specific cellobiohydrolase"/>
    <property type="match status" value="1"/>
</dbReference>
<dbReference type="InterPro" id="IPR015943">
    <property type="entry name" value="WD40/YVTN_repeat-like_dom_sf"/>
</dbReference>
<dbReference type="OrthoDB" id="501835at2"/>
<dbReference type="Gene3D" id="2.130.10.10">
    <property type="entry name" value="YVTN repeat-like/Quinoprotein amine dehydrogenase"/>
    <property type="match status" value="1"/>
</dbReference>
<accession>W7YPH9</accession>
<organism evidence="1 2">
    <name type="scientific">Paenibacillus pini JCM 16418</name>
    <dbReference type="NCBI Taxonomy" id="1236976"/>
    <lineage>
        <taxon>Bacteria</taxon>
        <taxon>Bacillati</taxon>
        <taxon>Bacillota</taxon>
        <taxon>Bacilli</taxon>
        <taxon>Bacillales</taxon>
        <taxon>Paenibacillaceae</taxon>
        <taxon>Paenibacillus</taxon>
    </lineage>
</organism>
<evidence type="ECO:0008006" key="3">
    <source>
        <dbReference type="Google" id="ProtNLM"/>
    </source>
</evidence>